<comment type="caution">
    <text evidence="1">The sequence shown here is derived from an EMBL/GenBank/DDBJ whole genome shotgun (WGS) entry which is preliminary data.</text>
</comment>
<organism evidence="1 2">
    <name type="scientific">Araneus ventricosus</name>
    <name type="common">Orbweaver spider</name>
    <name type="synonym">Epeira ventricosa</name>
    <dbReference type="NCBI Taxonomy" id="182803"/>
    <lineage>
        <taxon>Eukaryota</taxon>
        <taxon>Metazoa</taxon>
        <taxon>Ecdysozoa</taxon>
        <taxon>Arthropoda</taxon>
        <taxon>Chelicerata</taxon>
        <taxon>Arachnida</taxon>
        <taxon>Araneae</taxon>
        <taxon>Araneomorphae</taxon>
        <taxon>Entelegynae</taxon>
        <taxon>Araneoidea</taxon>
        <taxon>Araneidae</taxon>
        <taxon>Araneus</taxon>
    </lineage>
</organism>
<sequence length="54" mass="5800">PVLEQHEDYFGADPRHFETLSDDEGDARAGIPCPGFRTTPGGGRSTHCVLCGVQ</sequence>
<keyword evidence="2" id="KW-1185">Reference proteome</keyword>
<name>A0A4Y2FCA0_ARAVE</name>
<accession>A0A4Y2FCA0</accession>
<dbReference type="EMBL" id="BGPR01000888">
    <property type="protein sequence ID" value="GBM39160.1"/>
    <property type="molecule type" value="Genomic_DNA"/>
</dbReference>
<evidence type="ECO:0000313" key="1">
    <source>
        <dbReference type="EMBL" id="GBM39160.1"/>
    </source>
</evidence>
<gene>
    <name evidence="1" type="ORF">AVEN_208339_1</name>
</gene>
<proteinExistence type="predicted"/>
<dbReference type="Proteomes" id="UP000499080">
    <property type="component" value="Unassembled WGS sequence"/>
</dbReference>
<feature type="non-terminal residue" evidence="1">
    <location>
        <position position="1"/>
    </location>
</feature>
<reference evidence="1 2" key="1">
    <citation type="journal article" date="2019" name="Sci. Rep.">
        <title>Orb-weaving spider Araneus ventricosus genome elucidates the spidroin gene catalogue.</title>
        <authorList>
            <person name="Kono N."/>
            <person name="Nakamura H."/>
            <person name="Ohtoshi R."/>
            <person name="Moran D.A.P."/>
            <person name="Shinohara A."/>
            <person name="Yoshida Y."/>
            <person name="Fujiwara M."/>
            <person name="Mori M."/>
            <person name="Tomita M."/>
            <person name="Arakawa K."/>
        </authorList>
    </citation>
    <scope>NUCLEOTIDE SEQUENCE [LARGE SCALE GENOMIC DNA]</scope>
</reference>
<evidence type="ECO:0000313" key="2">
    <source>
        <dbReference type="Proteomes" id="UP000499080"/>
    </source>
</evidence>
<dbReference type="AlphaFoldDB" id="A0A4Y2FCA0"/>
<protein>
    <submittedName>
        <fullName evidence="1">Uncharacterized protein</fullName>
    </submittedName>
</protein>